<evidence type="ECO:0000256" key="1">
    <source>
        <dbReference type="SAM" id="MobiDB-lite"/>
    </source>
</evidence>
<proteinExistence type="predicted"/>
<keyword evidence="3" id="KW-1185">Reference proteome</keyword>
<dbReference type="RefSeq" id="XP_058348508.1">
    <property type="nucleotide sequence ID" value="XM_058480944.1"/>
</dbReference>
<dbReference type="Proteomes" id="UP001234581">
    <property type="component" value="Unassembled WGS sequence"/>
</dbReference>
<protein>
    <submittedName>
        <fullName evidence="2">Uncharacterized protein</fullName>
    </submittedName>
</protein>
<dbReference type="AlphaFoldDB" id="A0AAD7Y4F1"/>
<feature type="compositionally biased region" description="Acidic residues" evidence="1">
    <location>
        <begin position="45"/>
        <end position="58"/>
    </location>
</feature>
<gene>
    <name evidence="2" type="ORF">O0I10_000841</name>
</gene>
<evidence type="ECO:0000313" key="2">
    <source>
        <dbReference type="EMBL" id="KAJ8663596.1"/>
    </source>
</evidence>
<dbReference type="GeneID" id="83208262"/>
<accession>A0AAD7Y4F1</accession>
<organism evidence="2 3">
    <name type="scientific">Lichtheimia ornata</name>
    <dbReference type="NCBI Taxonomy" id="688661"/>
    <lineage>
        <taxon>Eukaryota</taxon>
        <taxon>Fungi</taxon>
        <taxon>Fungi incertae sedis</taxon>
        <taxon>Mucoromycota</taxon>
        <taxon>Mucoromycotina</taxon>
        <taxon>Mucoromycetes</taxon>
        <taxon>Mucorales</taxon>
        <taxon>Lichtheimiaceae</taxon>
        <taxon>Lichtheimia</taxon>
    </lineage>
</organism>
<feature type="region of interest" description="Disordered" evidence="1">
    <location>
        <begin position="1"/>
        <end position="69"/>
    </location>
</feature>
<sequence>MPGTKVANRTEIFDDDDQSAELSNTASEADSRKLNLLMQQLMGGTEDDTNDDPVEEEASSTTNDQQEEEFTFQLFSSKPVAKVNISEKDNEAERLAELIATAAQQRSVDHDMETDADFIAQINEAAVSFDDIMTQSQWAYPALRLPHRVIPAAGSSSSSSSTTIEKSKEKQQRRKSKKRRDFEKAVREGRIVVAPNMQNPETPGGWPGWPGNRTRYAIITNIEKDLKVSKKAGNTSFKRGGGSGGRGAARGGRGSGRGGMMRGRGRGR</sequence>
<name>A0AAD7Y4F1_9FUNG</name>
<feature type="region of interest" description="Disordered" evidence="1">
    <location>
        <begin position="228"/>
        <end position="268"/>
    </location>
</feature>
<dbReference type="Pfam" id="PF09428">
    <property type="entry name" value="DUF2011"/>
    <property type="match status" value="1"/>
</dbReference>
<dbReference type="EMBL" id="JARTCD010000002">
    <property type="protein sequence ID" value="KAJ8663596.1"/>
    <property type="molecule type" value="Genomic_DNA"/>
</dbReference>
<comment type="caution">
    <text evidence="2">The sequence shown here is derived from an EMBL/GenBank/DDBJ whole genome shotgun (WGS) entry which is preliminary data.</text>
</comment>
<reference evidence="2 3" key="1">
    <citation type="submission" date="2023-03" db="EMBL/GenBank/DDBJ databases">
        <title>Genome sequence of Lichtheimia ornata CBS 291.66.</title>
        <authorList>
            <person name="Mohabir J.T."/>
            <person name="Shea T.P."/>
            <person name="Kurbessoian T."/>
            <person name="Berby B."/>
            <person name="Fontaine J."/>
            <person name="Livny J."/>
            <person name="Gnirke A."/>
            <person name="Stajich J.E."/>
            <person name="Cuomo C.A."/>
        </authorList>
    </citation>
    <scope>NUCLEOTIDE SEQUENCE [LARGE SCALE GENOMIC DNA]</scope>
    <source>
        <strain evidence="2">CBS 291.66</strain>
    </source>
</reference>
<feature type="compositionally biased region" description="Gly residues" evidence="1">
    <location>
        <begin position="239"/>
        <end position="262"/>
    </location>
</feature>
<feature type="region of interest" description="Disordered" evidence="1">
    <location>
        <begin position="151"/>
        <end position="188"/>
    </location>
</feature>
<dbReference type="InterPro" id="IPR018555">
    <property type="entry name" value="C630.06c-like"/>
</dbReference>
<evidence type="ECO:0000313" key="3">
    <source>
        <dbReference type="Proteomes" id="UP001234581"/>
    </source>
</evidence>